<dbReference type="PANTHER" id="PTHR47894:SF1">
    <property type="entry name" value="HTH-TYPE TRANSCRIPTIONAL REGULATOR VQSM"/>
    <property type="match status" value="1"/>
</dbReference>
<dbReference type="EMBL" id="CP119312">
    <property type="protein sequence ID" value="WEK02977.1"/>
    <property type="molecule type" value="Genomic_DNA"/>
</dbReference>
<dbReference type="SUPFAM" id="SSF46689">
    <property type="entry name" value="Homeodomain-like"/>
    <property type="match status" value="1"/>
</dbReference>
<dbReference type="InterPro" id="IPR009057">
    <property type="entry name" value="Homeodomain-like_sf"/>
</dbReference>
<dbReference type="Pfam" id="PF12625">
    <property type="entry name" value="Arabinose_bd"/>
    <property type="match status" value="1"/>
</dbReference>
<evidence type="ECO:0000256" key="2">
    <source>
        <dbReference type="ARBA" id="ARBA00023125"/>
    </source>
</evidence>
<dbReference type="AlphaFoldDB" id="A0AAJ6AYI8"/>
<dbReference type="SMART" id="SM00342">
    <property type="entry name" value="HTH_ARAC"/>
    <property type="match status" value="1"/>
</dbReference>
<keyword evidence="1" id="KW-0805">Transcription regulation</keyword>
<evidence type="ECO:0000313" key="5">
    <source>
        <dbReference type="EMBL" id="WEK02977.1"/>
    </source>
</evidence>
<dbReference type="PANTHER" id="PTHR47894">
    <property type="entry name" value="HTH-TYPE TRANSCRIPTIONAL REGULATOR GADX"/>
    <property type="match status" value="1"/>
</dbReference>
<dbReference type="GO" id="GO:0000976">
    <property type="term" value="F:transcription cis-regulatory region binding"/>
    <property type="evidence" value="ECO:0007669"/>
    <property type="project" value="TreeGrafter"/>
</dbReference>
<dbReference type="GO" id="GO:0005829">
    <property type="term" value="C:cytosol"/>
    <property type="evidence" value="ECO:0007669"/>
    <property type="project" value="TreeGrafter"/>
</dbReference>
<evidence type="ECO:0000256" key="1">
    <source>
        <dbReference type="ARBA" id="ARBA00023015"/>
    </source>
</evidence>
<dbReference type="PROSITE" id="PS01124">
    <property type="entry name" value="HTH_ARAC_FAMILY_2"/>
    <property type="match status" value="1"/>
</dbReference>
<accession>A0AAJ6AYI8</accession>
<evidence type="ECO:0000259" key="4">
    <source>
        <dbReference type="PROSITE" id="PS01124"/>
    </source>
</evidence>
<dbReference type="InterPro" id="IPR032687">
    <property type="entry name" value="AraC-type_N"/>
</dbReference>
<reference evidence="5" key="1">
    <citation type="submission" date="2023-03" db="EMBL/GenBank/DDBJ databases">
        <title>Andean soil-derived lignocellulolytic bacterial consortium as a source of novel taxa and putative plastic-active enzymes.</title>
        <authorList>
            <person name="Diaz-Garcia L."/>
            <person name="Chuvochina M."/>
            <person name="Feuerriegel G."/>
            <person name="Bunk B."/>
            <person name="Sproer C."/>
            <person name="Streit W.R."/>
            <person name="Rodriguez L.M."/>
            <person name="Overmann J."/>
            <person name="Jimenez D.J."/>
        </authorList>
    </citation>
    <scope>NUCLEOTIDE SEQUENCE</scope>
    <source>
        <strain evidence="5">MAG 4196</strain>
    </source>
</reference>
<name>A0AAJ6AYI8_9HYPH</name>
<keyword evidence="3" id="KW-0804">Transcription</keyword>
<evidence type="ECO:0000313" key="6">
    <source>
        <dbReference type="Proteomes" id="UP001217476"/>
    </source>
</evidence>
<feature type="domain" description="HTH araC/xylS-type" evidence="4">
    <location>
        <begin position="225"/>
        <end position="324"/>
    </location>
</feature>
<dbReference type="Gene3D" id="1.10.10.60">
    <property type="entry name" value="Homeodomain-like"/>
    <property type="match status" value="1"/>
</dbReference>
<dbReference type="Pfam" id="PF12833">
    <property type="entry name" value="HTH_18"/>
    <property type="match status" value="1"/>
</dbReference>
<dbReference type="Proteomes" id="UP001217476">
    <property type="component" value="Chromosome"/>
</dbReference>
<evidence type="ECO:0000256" key="3">
    <source>
        <dbReference type="ARBA" id="ARBA00023163"/>
    </source>
</evidence>
<dbReference type="GO" id="GO:0003700">
    <property type="term" value="F:DNA-binding transcription factor activity"/>
    <property type="evidence" value="ECO:0007669"/>
    <property type="project" value="InterPro"/>
</dbReference>
<protein>
    <submittedName>
        <fullName evidence="5">AraC family transcriptional regulator ligand-binding domain-containing protein</fullName>
    </submittedName>
</protein>
<proteinExistence type="predicted"/>
<keyword evidence="2" id="KW-0238">DNA-binding</keyword>
<gene>
    <name evidence="5" type="ORF">P0Y65_12245</name>
</gene>
<organism evidence="5 6">
    <name type="scientific">Candidatus Devosia phytovorans</name>
    <dbReference type="NCBI Taxonomy" id="3121372"/>
    <lineage>
        <taxon>Bacteria</taxon>
        <taxon>Pseudomonadati</taxon>
        <taxon>Pseudomonadota</taxon>
        <taxon>Alphaproteobacteria</taxon>
        <taxon>Hyphomicrobiales</taxon>
        <taxon>Devosiaceae</taxon>
        <taxon>Devosia</taxon>
    </lineage>
</organism>
<dbReference type="InterPro" id="IPR018060">
    <property type="entry name" value="HTH_AraC"/>
</dbReference>
<sequence length="330" mass="36315">MAMTSPTTFSLPDKVFRSTNFPLALACNLAGVALSNAWTTDEFFRIWSAAETLLDSPDAGLRFGAHGIDRGYGIASIVALHAPDFRGALKTLSRYKRLTCPELVEVQSVGSETTVHYRWLAAMDAIPRLLVDTTMASLAALALRGTGDQVRPLRLELARRPALHTLLSEHFGCEIRFGAEHDVMVFETSTLDVPFVTANSGTFADVLQAMEGQLDARDGHAALALEVRTAIARQLSEGRETTVSAVSRRLNLSIRTLQRRLGETRTSFQAELAGARHVIANRLLANTQLDPVAIAMMIGFVEPNSFVRAYRNWENTTPQQWRRQHGANQA</sequence>